<evidence type="ECO:0000313" key="3">
    <source>
        <dbReference type="Proteomes" id="UP000275076"/>
    </source>
</evidence>
<keyword evidence="3" id="KW-1185">Reference proteome</keyword>
<dbReference type="Proteomes" id="UP000275076">
    <property type="component" value="Unassembled WGS sequence"/>
</dbReference>
<protein>
    <submittedName>
        <fullName evidence="2">DUF1294 domain-containing protein</fullName>
    </submittedName>
</protein>
<dbReference type="EMBL" id="RBVX01000016">
    <property type="protein sequence ID" value="RSL32312.1"/>
    <property type="molecule type" value="Genomic_DNA"/>
</dbReference>
<keyword evidence="1" id="KW-0812">Transmembrane</keyword>
<accession>A0A3R9P6J3</accession>
<evidence type="ECO:0000313" key="2">
    <source>
        <dbReference type="EMBL" id="RSL32312.1"/>
    </source>
</evidence>
<dbReference type="AlphaFoldDB" id="A0A3R9P6J3"/>
<sequence>MLGYMGVISVLSWLIMGIDKRNARKRKNRISEKQLWFLTIIGGSAGTLLSMYMFRHKTKHTPFVVGVPFVLLIHVTLLLLILFGLSDKFLDWTFPV</sequence>
<name>A0A3R9P6J3_9BACI</name>
<gene>
    <name evidence="2" type="ORF">D7Z54_16225</name>
</gene>
<keyword evidence="1" id="KW-1133">Transmembrane helix</keyword>
<evidence type="ECO:0000256" key="1">
    <source>
        <dbReference type="SAM" id="Phobius"/>
    </source>
</evidence>
<comment type="caution">
    <text evidence="2">The sequence shown here is derived from an EMBL/GenBank/DDBJ whole genome shotgun (WGS) entry which is preliminary data.</text>
</comment>
<feature type="transmembrane region" description="Helical" evidence="1">
    <location>
        <begin position="66"/>
        <end position="85"/>
    </location>
</feature>
<keyword evidence="1" id="KW-0472">Membrane</keyword>
<organism evidence="2 3">
    <name type="scientific">Salibacterium salarium</name>
    <dbReference type="NCBI Taxonomy" id="284579"/>
    <lineage>
        <taxon>Bacteria</taxon>
        <taxon>Bacillati</taxon>
        <taxon>Bacillota</taxon>
        <taxon>Bacilli</taxon>
        <taxon>Bacillales</taxon>
        <taxon>Bacillaceae</taxon>
    </lineage>
</organism>
<feature type="transmembrane region" description="Helical" evidence="1">
    <location>
        <begin position="35"/>
        <end position="54"/>
    </location>
</feature>
<dbReference type="OrthoDB" id="1698854at2"/>
<proteinExistence type="predicted"/>
<dbReference type="Pfam" id="PF06961">
    <property type="entry name" value="DUF1294"/>
    <property type="match status" value="1"/>
</dbReference>
<dbReference type="InterPro" id="IPR010718">
    <property type="entry name" value="DUF1294"/>
</dbReference>
<reference evidence="2 3" key="1">
    <citation type="submission" date="2018-10" db="EMBL/GenBank/DDBJ databases">
        <title>Draft genome sequence of Bacillus salarius IM0101, isolated from a hypersaline soil in Inner Mongolia, China.</title>
        <authorList>
            <person name="Yamprayoonswat W."/>
            <person name="Boonvisut S."/>
            <person name="Jumpathong W."/>
            <person name="Sittihan S."/>
            <person name="Ruangsuj P."/>
            <person name="Wanthongcharoen S."/>
            <person name="Thongpramul N."/>
            <person name="Pimmason S."/>
            <person name="Yu B."/>
            <person name="Yasawong M."/>
        </authorList>
    </citation>
    <scope>NUCLEOTIDE SEQUENCE [LARGE SCALE GENOMIC DNA]</scope>
    <source>
        <strain evidence="2 3">IM0101</strain>
    </source>
</reference>